<feature type="domain" description="SMP" evidence="2">
    <location>
        <begin position="38"/>
        <end position="78"/>
    </location>
</feature>
<dbReference type="EMBL" id="FNXT01001215">
    <property type="protein sequence ID" value="SZX74502.1"/>
    <property type="molecule type" value="Genomic_DNA"/>
</dbReference>
<dbReference type="Pfam" id="PF04927">
    <property type="entry name" value="SMP"/>
    <property type="match status" value="1"/>
</dbReference>
<protein>
    <recommendedName>
        <fullName evidence="2">SMP domain-containing protein</fullName>
    </recommendedName>
</protein>
<name>A0A383WBC7_TETOB</name>
<keyword evidence="4" id="KW-1185">Reference proteome</keyword>
<evidence type="ECO:0000259" key="2">
    <source>
        <dbReference type="Pfam" id="PF04927"/>
    </source>
</evidence>
<evidence type="ECO:0000313" key="4">
    <source>
        <dbReference type="Proteomes" id="UP000256970"/>
    </source>
</evidence>
<evidence type="ECO:0000313" key="3">
    <source>
        <dbReference type="EMBL" id="SZX74502.1"/>
    </source>
</evidence>
<organism evidence="3 4">
    <name type="scientific">Tetradesmus obliquus</name>
    <name type="common">Green alga</name>
    <name type="synonym">Acutodesmus obliquus</name>
    <dbReference type="NCBI Taxonomy" id="3088"/>
    <lineage>
        <taxon>Eukaryota</taxon>
        <taxon>Viridiplantae</taxon>
        <taxon>Chlorophyta</taxon>
        <taxon>core chlorophytes</taxon>
        <taxon>Chlorophyceae</taxon>
        <taxon>CS clade</taxon>
        <taxon>Sphaeropleales</taxon>
        <taxon>Scenedesmaceae</taxon>
        <taxon>Tetradesmus</taxon>
    </lineage>
</organism>
<dbReference type="AlphaFoldDB" id="A0A383WBC7"/>
<dbReference type="InterPro" id="IPR007011">
    <property type="entry name" value="LEA_SMP_dom"/>
</dbReference>
<dbReference type="Proteomes" id="UP000256970">
    <property type="component" value="Unassembled WGS sequence"/>
</dbReference>
<feature type="compositionally biased region" description="Polar residues" evidence="1">
    <location>
        <begin position="1"/>
        <end position="22"/>
    </location>
</feature>
<feature type="region of interest" description="Disordered" evidence="1">
    <location>
        <begin position="1"/>
        <end position="43"/>
    </location>
</feature>
<accession>A0A383WBC7</accession>
<proteinExistence type="predicted"/>
<gene>
    <name evidence="3" type="ORF">BQ4739_LOCUS14770</name>
</gene>
<sequence length="82" mass="7661">MSSAEAQTTQLQLAGSSAQARITMSGKGAQGGQGGKSTPMTPGDAARIQAAEAKAGGGGVAKGGFAARAEAAGAKNADAGGK</sequence>
<evidence type="ECO:0000256" key="1">
    <source>
        <dbReference type="SAM" id="MobiDB-lite"/>
    </source>
</evidence>
<reference evidence="3 4" key="1">
    <citation type="submission" date="2016-10" db="EMBL/GenBank/DDBJ databases">
        <authorList>
            <person name="Cai Z."/>
        </authorList>
    </citation>
    <scope>NUCLEOTIDE SEQUENCE [LARGE SCALE GENOMIC DNA]</scope>
</reference>